<name>A0ACC2GT15_DALPE</name>
<evidence type="ECO:0000313" key="1">
    <source>
        <dbReference type="EMBL" id="KAJ8006565.1"/>
    </source>
</evidence>
<reference evidence="1" key="1">
    <citation type="submission" date="2021-05" db="EMBL/GenBank/DDBJ databases">
        <authorList>
            <person name="Pan Q."/>
            <person name="Jouanno E."/>
            <person name="Zahm M."/>
            <person name="Klopp C."/>
            <person name="Cabau C."/>
            <person name="Louis A."/>
            <person name="Berthelot C."/>
            <person name="Parey E."/>
            <person name="Roest Crollius H."/>
            <person name="Montfort J."/>
            <person name="Robinson-Rechavi M."/>
            <person name="Bouchez O."/>
            <person name="Lampietro C."/>
            <person name="Lopez Roques C."/>
            <person name="Donnadieu C."/>
            <person name="Postlethwait J."/>
            <person name="Bobe J."/>
            <person name="Dillon D."/>
            <person name="Chandos A."/>
            <person name="von Hippel F."/>
            <person name="Guiguen Y."/>
        </authorList>
    </citation>
    <scope>NUCLEOTIDE SEQUENCE</scope>
    <source>
        <strain evidence="1">YG-Jan2019</strain>
    </source>
</reference>
<gene>
    <name evidence="1" type="ORF">DPEC_G00108580</name>
</gene>
<organism evidence="1 2">
    <name type="scientific">Dallia pectoralis</name>
    <name type="common">Alaska blackfish</name>
    <dbReference type="NCBI Taxonomy" id="75939"/>
    <lineage>
        <taxon>Eukaryota</taxon>
        <taxon>Metazoa</taxon>
        <taxon>Chordata</taxon>
        <taxon>Craniata</taxon>
        <taxon>Vertebrata</taxon>
        <taxon>Euteleostomi</taxon>
        <taxon>Actinopterygii</taxon>
        <taxon>Neopterygii</taxon>
        <taxon>Teleostei</taxon>
        <taxon>Protacanthopterygii</taxon>
        <taxon>Esociformes</taxon>
        <taxon>Umbridae</taxon>
        <taxon>Dallia</taxon>
    </lineage>
</organism>
<protein>
    <submittedName>
        <fullName evidence="1">Uncharacterized protein</fullName>
    </submittedName>
</protein>
<accession>A0ACC2GT15</accession>
<comment type="caution">
    <text evidence="1">The sequence shown here is derived from an EMBL/GenBank/DDBJ whole genome shotgun (WGS) entry which is preliminary data.</text>
</comment>
<dbReference type="Proteomes" id="UP001157502">
    <property type="component" value="Chromosome 9"/>
</dbReference>
<evidence type="ECO:0000313" key="2">
    <source>
        <dbReference type="Proteomes" id="UP001157502"/>
    </source>
</evidence>
<sequence length="101" mass="11064">MSECGSFVQTDQVVELHVNDAQRQGHRESLKSEIEGDKDRSRPHFSPLSDSTQPVNLSIVGGGGGETEESPHEICSDRYPPPVSALHIALFSVPYRLIHVA</sequence>
<keyword evidence="2" id="KW-1185">Reference proteome</keyword>
<dbReference type="EMBL" id="CM055736">
    <property type="protein sequence ID" value="KAJ8006565.1"/>
    <property type="molecule type" value="Genomic_DNA"/>
</dbReference>
<proteinExistence type="predicted"/>